<accession>A0AAE3EUX8</accession>
<dbReference type="Proteomes" id="UP001200642">
    <property type="component" value="Unassembled WGS sequence"/>
</dbReference>
<dbReference type="InterPro" id="IPR013022">
    <property type="entry name" value="Xyl_isomerase-like_TIM-brl"/>
</dbReference>
<feature type="domain" description="Xylose isomerase-like TIM barrel" evidence="1">
    <location>
        <begin position="59"/>
        <end position="280"/>
    </location>
</feature>
<dbReference type="InterPro" id="IPR036237">
    <property type="entry name" value="Xyl_isomerase-like_sf"/>
</dbReference>
<dbReference type="GO" id="GO:0016853">
    <property type="term" value="F:isomerase activity"/>
    <property type="evidence" value="ECO:0007669"/>
    <property type="project" value="UniProtKB-KW"/>
</dbReference>
<keyword evidence="2" id="KW-0413">Isomerase</keyword>
<sequence length="281" mass="31590">MNSRREFLLRSGALAVGTALMPSFTFAGGKKLKGTSNIGVQLYTFRKAMGEDAVGTLKKIAALGIKEIESAGSNKGYYYGLKPKEMQQVCKDLGMTLRSGHIALNDKWEQTLDDAAEAGQEYLICSSMPSKGQSVDNYKKVAASFNKAGEESKKRGIKFGYHNHDYEFESDNGHVLYDVLMDNTQADLVHMELDLGWVVASGNDPMVYFAKYPGRFPLWHLKDMDMAKHESTEFGKGGLDIVDILKHQKESGLKYYFVEQEEYTNDPWDSMKENIAYLKRI</sequence>
<dbReference type="AlphaFoldDB" id="A0AAE3EUX8"/>
<name>A0AAE3EUX8_9FLAO</name>
<dbReference type="RefSeq" id="WP_317901908.1">
    <property type="nucleotide sequence ID" value="NZ_JAIRBC010000010.1"/>
</dbReference>
<dbReference type="Gene3D" id="3.20.20.150">
    <property type="entry name" value="Divalent-metal-dependent TIM barrel enzymes"/>
    <property type="match status" value="1"/>
</dbReference>
<organism evidence="2 3">
    <name type="scientific">Cerina litoralis</name>
    <dbReference type="NCBI Taxonomy" id="2874477"/>
    <lineage>
        <taxon>Bacteria</taxon>
        <taxon>Pseudomonadati</taxon>
        <taxon>Bacteroidota</taxon>
        <taxon>Flavobacteriia</taxon>
        <taxon>Flavobacteriales</taxon>
        <taxon>Flavobacteriaceae</taxon>
        <taxon>Cerina</taxon>
    </lineage>
</organism>
<dbReference type="PROSITE" id="PS51318">
    <property type="entry name" value="TAT"/>
    <property type="match status" value="1"/>
</dbReference>
<dbReference type="PANTHER" id="PTHR12110:SF41">
    <property type="entry name" value="INOSOSE DEHYDRATASE"/>
    <property type="match status" value="1"/>
</dbReference>
<dbReference type="Pfam" id="PF01261">
    <property type="entry name" value="AP_endonuc_2"/>
    <property type="match status" value="1"/>
</dbReference>
<gene>
    <name evidence="2" type="ORF">K8352_08360</name>
</gene>
<dbReference type="PANTHER" id="PTHR12110">
    <property type="entry name" value="HYDROXYPYRUVATE ISOMERASE"/>
    <property type="match status" value="1"/>
</dbReference>
<dbReference type="InterPro" id="IPR050312">
    <property type="entry name" value="IolE/XylAMocC-like"/>
</dbReference>
<evidence type="ECO:0000313" key="3">
    <source>
        <dbReference type="Proteomes" id="UP001200642"/>
    </source>
</evidence>
<reference evidence="2" key="1">
    <citation type="submission" date="2023-02" db="EMBL/GenBank/DDBJ databases">
        <title>Genome of Flavobacteriaceae gen. nov. sp. strain F89.</title>
        <authorList>
            <person name="Wang Y."/>
        </authorList>
    </citation>
    <scope>NUCLEOTIDE SEQUENCE</scope>
    <source>
        <strain evidence="2">F89</strain>
    </source>
</reference>
<dbReference type="EMBL" id="JAIRBC010000010">
    <property type="protein sequence ID" value="MCG2460758.1"/>
    <property type="molecule type" value="Genomic_DNA"/>
</dbReference>
<evidence type="ECO:0000313" key="2">
    <source>
        <dbReference type="EMBL" id="MCG2460758.1"/>
    </source>
</evidence>
<evidence type="ECO:0000259" key="1">
    <source>
        <dbReference type="Pfam" id="PF01261"/>
    </source>
</evidence>
<dbReference type="InterPro" id="IPR006311">
    <property type="entry name" value="TAT_signal"/>
</dbReference>
<proteinExistence type="predicted"/>
<keyword evidence="3" id="KW-1185">Reference proteome</keyword>
<comment type="caution">
    <text evidence="2">The sequence shown here is derived from an EMBL/GenBank/DDBJ whole genome shotgun (WGS) entry which is preliminary data.</text>
</comment>
<protein>
    <submittedName>
        <fullName evidence="2">Sugar phosphate isomerase/epimerase</fullName>
    </submittedName>
</protein>
<dbReference type="SUPFAM" id="SSF51658">
    <property type="entry name" value="Xylose isomerase-like"/>
    <property type="match status" value="1"/>
</dbReference>